<dbReference type="EMBL" id="CP003630">
    <property type="protein sequence ID" value="AFZ20964.1"/>
    <property type="molecule type" value="Genomic_DNA"/>
</dbReference>
<protein>
    <submittedName>
        <fullName evidence="2">Cyclic nucleotide-binding protein</fullName>
    </submittedName>
</protein>
<keyword evidence="3" id="KW-1185">Reference proteome</keyword>
<feature type="domain" description="Cyclic nucleotide-binding" evidence="1">
    <location>
        <begin position="17"/>
        <end position="114"/>
    </location>
</feature>
<dbReference type="OrthoDB" id="517085at2"/>
<reference evidence="2 3" key="1">
    <citation type="submission" date="2012-06" db="EMBL/GenBank/DDBJ databases">
        <title>Finished chromosome of genome of Microcoleus sp. PCC 7113.</title>
        <authorList>
            <consortium name="US DOE Joint Genome Institute"/>
            <person name="Gugger M."/>
            <person name="Coursin T."/>
            <person name="Rippka R."/>
            <person name="Tandeau De Marsac N."/>
            <person name="Huntemann M."/>
            <person name="Wei C.-L."/>
            <person name="Han J."/>
            <person name="Detter J.C."/>
            <person name="Han C."/>
            <person name="Tapia R."/>
            <person name="Chen A."/>
            <person name="Kyrpides N."/>
            <person name="Mavromatis K."/>
            <person name="Markowitz V."/>
            <person name="Szeto E."/>
            <person name="Ivanova N."/>
            <person name="Pagani I."/>
            <person name="Pati A."/>
            <person name="Goodwin L."/>
            <person name="Nordberg H.P."/>
            <person name="Cantor M.N."/>
            <person name="Hua S.X."/>
            <person name="Woyke T."/>
            <person name="Kerfeld C.A."/>
        </authorList>
    </citation>
    <scope>NUCLEOTIDE SEQUENCE [LARGE SCALE GENOMIC DNA]</scope>
    <source>
        <strain evidence="2 3">PCC 7113</strain>
    </source>
</reference>
<dbReference type="Gene3D" id="2.60.120.10">
    <property type="entry name" value="Jelly Rolls"/>
    <property type="match status" value="1"/>
</dbReference>
<dbReference type="STRING" id="1173027.Mic7113_5315"/>
<accession>K9WMF9</accession>
<dbReference type="InterPro" id="IPR018490">
    <property type="entry name" value="cNMP-bd_dom_sf"/>
</dbReference>
<dbReference type="InterPro" id="IPR050397">
    <property type="entry name" value="Env_Response_Regulators"/>
</dbReference>
<gene>
    <name evidence="2" type="ORF">Mic7113_5315</name>
</gene>
<dbReference type="PATRIC" id="fig|1173027.3.peg.5890"/>
<dbReference type="SUPFAM" id="SSF51206">
    <property type="entry name" value="cAMP-binding domain-like"/>
    <property type="match status" value="1"/>
</dbReference>
<evidence type="ECO:0000259" key="1">
    <source>
        <dbReference type="PROSITE" id="PS50042"/>
    </source>
</evidence>
<dbReference type="SMART" id="SM00100">
    <property type="entry name" value="cNMP"/>
    <property type="match status" value="1"/>
</dbReference>
<dbReference type="HOGENOM" id="CLU_075053_16_4_3"/>
<evidence type="ECO:0000313" key="3">
    <source>
        <dbReference type="Proteomes" id="UP000010471"/>
    </source>
</evidence>
<organism evidence="2 3">
    <name type="scientific">Allocoleopsis franciscana PCC 7113</name>
    <dbReference type="NCBI Taxonomy" id="1173027"/>
    <lineage>
        <taxon>Bacteria</taxon>
        <taxon>Bacillati</taxon>
        <taxon>Cyanobacteriota</taxon>
        <taxon>Cyanophyceae</taxon>
        <taxon>Coleofasciculales</taxon>
        <taxon>Coleofasciculaceae</taxon>
        <taxon>Allocoleopsis</taxon>
        <taxon>Allocoleopsis franciscana</taxon>
    </lineage>
</organism>
<dbReference type="Proteomes" id="UP000010471">
    <property type="component" value="Chromosome"/>
</dbReference>
<dbReference type="InterPro" id="IPR000595">
    <property type="entry name" value="cNMP-bd_dom"/>
</dbReference>
<evidence type="ECO:0000313" key="2">
    <source>
        <dbReference type="EMBL" id="AFZ20964.1"/>
    </source>
</evidence>
<dbReference type="GO" id="GO:0005829">
    <property type="term" value="C:cytosol"/>
    <property type="evidence" value="ECO:0007669"/>
    <property type="project" value="TreeGrafter"/>
</dbReference>
<dbReference type="eggNOG" id="COG0664">
    <property type="taxonomic scope" value="Bacteria"/>
</dbReference>
<proteinExistence type="predicted"/>
<dbReference type="RefSeq" id="WP_015185097.1">
    <property type="nucleotide sequence ID" value="NC_019738.1"/>
</dbReference>
<dbReference type="PROSITE" id="PS50042">
    <property type="entry name" value="CNMP_BINDING_3"/>
    <property type="match status" value="1"/>
</dbReference>
<dbReference type="PANTHER" id="PTHR24567:SF74">
    <property type="entry name" value="HTH-TYPE TRANSCRIPTIONAL REGULATOR ARCR"/>
    <property type="match status" value="1"/>
</dbReference>
<dbReference type="CDD" id="cd00038">
    <property type="entry name" value="CAP_ED"/>
    <property type="match status" value="1"/>
</dbReference>
<sequence length="122" mass="13450">MLEPAKTVSLLQKQAAPKTFSTEQVIFKEGDSGDFMYGILAGEVDLLVNDKVVETITIGEVFGAGALVGVGARTYTAIAKTDCQLAFLDRERFLFAVQETPMFALKVMKIYSERLNRLTHTL</sequence>
<dbReference type="PANTHER" id="PTHR24567">
    <property type="entry name" value="CRP FAMILY TRANSCRIPTIONAL REGULATORY PROTEIN"/>
    <property type="match status" value="1"/>
</dbReference>
<dbReference type="KEGG" id="mic:Mic7113_5315"/>
<name>K9WMF9_9CYAN</name>
<dbReference type="InterPro" id="IPR014710">
    <property type="entry name" value="RmlC-like_jellyroll"/>
</dbReference>
<dbReference type="AlphaFoldDB" id="K9WMF9"/>
<dbReference type="Pfam" id="PF00027">
    <property type="entry name" value="cNMP_binding"/>
    <property type="match status" value="1"/>
</dbReference>
<dbReference type="GO" id="GO:0003700">
    <property type="term" value="F:DNA-binding transcription factor activity"/>
    <property type="evidence" value="ECO:0007669"/>
    <property type="project" value="TreeGrafter"/>
</dbReference>